<accession>A0A067H4K3</accession>
<proteinExistence type="predicted"/>
<dbReference type="EMBL" id="KK784873">
    <property type="protein sequence ID" value="KDO86759.1"/>
    <property type="molecule type" value="Genomic_DNA"/>
</dbReference>
<sequence>MANGIVTSPWLGSRAGRTGALLNADCRSCDSLMNYGSRSSNYQVMRVLVSLLWELRFSTSFVTALPCGYL</sequence>
<keyword evidence="2" id="KW-1185">Reference proteome</keyword>
<evidence type="ECO:0000313" key="1">
    <source>
        <dbReference type="EMBL" id="KDO86759.1"/>
    </source>
</evidence>
<dbReference type="AlphaFoldDB" id="A0A067H4K3"/>
<name>A0A067H4K3_CITSI</name>
<protein>
    <submittedName>
        <fullName evidence="1">Uncharacterized protein</fullName>
    </submittedName>
</protein>
<evidence type="ECO:0000313" key="2">
    <source>
        <dbReference type="Proteomes" id="UP000027120"/>
    </source>
</evidence>
<organism evidence="1 2">
    <name type="scientific">Citrus sinensis</name>
    <name type="common">Sweet orange</name>
    <name type="synonym">Citrus aurantium var. sinensis</name>
    <dbReference type="NCBI Taxonomy" id="2711"/>
    <lineage>
        <taxon>Eukaryota</taxon>
        <taxon>Viridiplantae</taxon>
        <taxon>Streptophyta</taxon>
        <taxon>Embryophyta</taxon>
        <taxon>Tracheophyta</taxon>
        <taxon>Spermatophyta</taxon>
        <taxon>Magnoliopsida</taxon>
        <taxon>eudicotyledons</taxon>
        <taxon>Gunneridae</taxon>
        <taxon>Pentapetalae</taxon>
        <taxon>rosids</taxon>
        <taxon>malvids</taxon>
        <taxon>Sapindales</taxon>
        <taxon>Rutaceae</taxon>
        <taxon>Aurantioideae</taxon>
        <taxon>Citrus</taxon>
    </lineage>
</organism>
<reference evidence="1 2" key="1">
    <citation type="submission" date="2014-04" db="EMBL/GenBank/DDBJ databases">
        <authorList>
            <consortium name="International Citrus Genome Consortium"/>
            <person name="Gmitter F."/>
            <person name="Chen C."/>
            <person name="Farmerie W."/>
            <person name="Harkins T."/>
            <person name="Desany B."/>
            <person name="Mohiuddin M."/>
            <person name="Kodira C."/>
            <person name="Borodovsky M."/>
            <person name="Lomsadze A."/>
            <person name="Burns P."/>
            <person name="Jenkins J."/>
            <person name="Prochnik S."/>
            <person name="Shu S."/>
            <person name="Chapman J."/>
            <person name="Pitluck S."/>
            <person name="Schmutz J."/>
            <person name="Rokhsar D."/>
        </authorList>
    </citation>
    <scope>NUCLEOTIDE SEQUENCE</scope>
</reference>
<gene>
    <name evidence="1" type="ORF">CISIN_1g035203mg</name>
</gene>
<dbReference type="Proteomes" id="UP000027120">
    <property type="component" value="Unassembled WGS sequence"/>
</dbReference>